<evidence type="ECO:0000256" key="1">
    <source>
        <dbReference type="ARBA" id="ARBA00006484"/>
    </source>
</evidence>
<dbReference type="AlphaFoldDB" id="A0A418V057"/>
<sequence>MGPDWCSRITRRPLATEFADRSITVNSICPGYFPTKMTQSALEFGEKRIPEDTPMRRLGNDTDFFPEDQEKDHSTSSTPSRPLRLCCYFIKYQREIL</sequence>
<keyword evidence="3" id="KW-0560">Oxidoreductase</keyword>
<keyword evidence="2" id="KW-0521">NADP</keyword>
<dbReference type="Gene3D" id="3.40.50.720">
    <property type="entry name" value="NAD(P)-binding Rossmann-like Domain"/>
    <property type="match status" value="1"/>
</dbReference>
<evidence type="ECO:0000313" key="5">
    <source>
        <dbReference type="EMBL" id="RJF69109.1"/>
    </source>
</evidence>
<dbReference type="SUPFAM" id="SSF51735">
    <property type="entry name" value="NAD(P)-binding Rossmann-fold domains"/>
    <property type="match status" value="1"/>
</dbReference>
<dbReference type="InterPro" id="IPR002347">
    <property type="entry name" value="SDR_fam"/>
</dbReference>
<reference evidence="5 6" key="1">
    <citation type="submission" date="2018-09" db="EMBL/GenBank/DDBJ databases">
        <authorList>
            <person name="Zhu H."/>
        </authorList>
    </citation>
    <scope>NUCLEOTIDE SEQUENCE [LARGE SCALE GENOMIC DNA]</scope>
    <source>
        <strain evidence="5 6">K2S05-167</strain>
    </source>
</reference>
<comment type="caution">
    <text evidence="5">The sequence shown here is derived from an EMBL/GenBank/DDBJ whole genome shotgun (WGS) entry which is preliminary data.</text>
</comment>
<keyword evidence="6" id="KW-1185">Reference proteome</keyword>
<accession>A0A418V057</accession>
<dbReference type="OrthoDB" id="9803333at2"/>
<dbReference type="Proteomes" id="UP000286287">
    <property type="component" value="Unassembled WGS sequence"/>
</dbReference>
<dbReference type="InterPro" id="IPR052178">
    <property type="entry name" value="Sec_Metab_Biosynth_SDR"/>
</dbReference>
<gene>
    <name evidence="5" type="ORF">D3875_22585</name>
</gene>
<feature type="region of interest" description="Disordered" evidence="4">
    <location>
        <begin position="49"/>
        <end position="79"/>
    </location>
</feature>
<protein>
    <submittedName>
        <fullName evidence="5">SDR family oxidoreductase</fullName>
    </submittedName>
</protein>
<dbReference type="GO" id="GO:0016491">
    <property type="term" value="F:oxidoreductase activity"/>
    <property type="evidence" value="ECO:0007669"/>
    <property type="project" value="UniProtKB-KW"/>
</dbReference>
<name>A0A418V057_9DEIO</name>
<dbReference type="EMBL" id="QYUJ01000030">
    <property type="protein sequence ID" value="RJF69109.1"/>
    <property type="molecule type" value="Genomic_DNA"/>
</dbReference>
<feature type="compositionally biased region" description="Basic and acidic residues" evidence="4">
    <location>
        <begin position="49"/>
        <end position="60"/>
    </location>
</feature>
<dbReference type="PANTHER" id="PTHR43618">
    <property type="entry name" value="7-ALPHA-HYDROXYSTEROID DEHYDROGENASE"/>
    <property type="match status" value="1"/>
</dbReference>
<evidence type="ECO:0000256" key="3">
    <source>
        <dbReference type="ARBA" id="ARBA00023002"/>
    </source>
</evidence>
<comment type="similarity">
    <text evidence="1">Belongs to the short-chain dehydrogenases/reductases (SDR) family.</text>
</comment>
<dbReference type="Pfam" id="PF13561">
    <property type="entry name" value="adh_short_C2"/>
    <property type="match status" value="1"/>
</dbReference>
<evidence type="ECO:0000313" key="6">
    <source>
        <dbReference type="Proteomes" id="UP000286287"/>
    </source>
</evidence>
<evidence type="ECO:0000256" key="4">
    <source>
        <dbReference type="SAM" id="MobiDB-lite"/>
    </source>
</evidence>
<dbReference type="InterPro" id="IPR036291">
    <property type="entry name" value="NAD(P)-bd_dom_sf"/>
</dbReference>
<organism evidence="5 6">
    <name type="scientific">Deinococcus cavernae</name>
    <dbReference type="NCBI Taxonomy" id="2320857"/>
    <lineage>
        <taxon>Bacteria</taxon>
        <taxon>Thermotogati</taxon>
        <taxon>Deinococcota</taxon>
        <taxon>Deinococci</taxon>
        <taxon>Deinococcales</taxon>
        <taxon>Deinococcaceae</taxon>
        <taxon>Deinococcus</taxon>
    </lineage>
</organism>
<dbReference type="RefSeq" id="WP_119766967.1">
    <property type="nucleotide sequence ID" value="NZ_QYUJ01000030.1"/>
</dbReference>
<dbReference type="PANTHER" id="PTHR43618:SF8">
    <property type="entry name" value="7ALPHA-HYDROXYSTEROID DEHYDROGENASE"/>
    <property type="match status" value="1"/>
</dbReference>
<evidence type="ECO:0000256" key="2">
    <source>
        <dbReference type="ARBA" id="ARBA00022857"/>
    </source>
</evidence>
<proteinExistence type="inferred from homology"/>